<reference evidence="3 4" key="1">
    <citation type="journal article" date="2006" name="Nature">
        <title>Global trends of whole-genome duplications revealed by the ciliate Paramecium tetraurelia.</title>
        <authorList>
            <consortium name="Genoscope"/>
            <person name="Aury J.-M."/>
            <person name="Jaillon O."/>
            <person name="Duret L."/>
            <person name="Noel B."/>
            <person name="Jubin C."/>
            <person name="Porcel B.M."/>
            <person name="Segurens B."/>
            <person name="Daubin V."/>
            <person name="Anthouard V."/>
            <person name="Aiach N."/>
            <person name="Arnaiz O."/>
            <person name="Billaut A."/>
            <person name="Beisson J."/>
            <person name="Blanc I."/>
            <person name="Bouhouche K."/>
            <person name="Camara F."/>
            <person name="Duharcourt S."/>
            <person name="Guigo R."/>
            <person name="Gogendeau D."/>
            <person name="Katinka M."/>
            <person name="Keller A.-M."/>
            <person name="Kissmehl R."/>
            <person name="Klotz C."/>
            <person name="Koll F."/>
            <person name="Le Moue A."/>
            <person name="Lepere C."/>
            <person name="Malinsky S."/>
            <person name="Nowacki M."/>
            <person name="Nowak J.K."/>
            <person name="Plattner H."/>
            <person name="Poulain J."/>
            <person name="Ruiz F."/>
            <person name="Serrano V."/>
            <person name="Zagulski M."/>
            <person name="Dessen P."/>
            <person name="Betermier M."/>
            <person name="Weissenbach J."/>
            <person name="Scarpelli C."/>
            <person name="Schachter V."/>
            <person name="Sperling L."/>
            <person name="Meyer E."/>
            <person name="Cohen J."/>
            <person name="Wincker P."/>
        </authorList>
    </citation>
    <scope>NUCLEOTIDE SEQUENCE [LARGE SCALE GENOMIC DNA]</scope>
    <source>
        <strain evidence="3 4">Stock d4-2</strain>
    </source>
</reference>
<feature type="coiled-coil region" evidence="1">
    <location>
        <begin position="710"/>
        <end position="809"/>
    </location>
</feature>
<dbReference type="FunFam" id="3.40.50.300:FF:005149">
    <property type="entry name" value="Uncharacterized protein"/>
    <property type="match status" value="1"/>
</dbReference>
<evidence type="ECO:0000256" key="2">
    <source>
        <dbReference type="SAM" id="MobiDB-lite"/>
    </source>
</evidence>
<accession>A0DHX4</accession>
<dbReference type="Proteomes" id="UP000000600">
    <property type="component" value="Unassembled WGS sequence"/>
</dbReference>
<evidence type="ECO:0000256" key="1">
    <source>
        <dbReference type="SAM" id="Coils"/>
    </source>
</evidence>
<protein>
    <recommendedName>
        <fullName evidence="5">Guanylate-binding protein N-terminal domain-containing protein</fullName>
    </recommendedName>
</protein>
<dbReference type="RefSeq" id="XP_001450038.1">
    <property type="nucleotide sequence ID" value="XM_001450001.1"/>
</dbReference>
<dbReference type="GO" id="GO:0005525">
    <property type="term" value="F:GTP binding"/>
    <property type="evidence" value="ECO:0000318"/>
    <property type="project" value="GO_Central"/>
</dbReference>
<feature type="region of interest" description="Disordered" evidence="2">
    <location>
        <begin position="105"/>
        <end position="190"/>
    </location>
</feature>
<keyword evidence="1" id="KW-0175">Coiled coil</keyword>
<dbReference type="GO" id="GO:0003924">
    <property type="term" value="F:GTPase activity"/>
    <property type="evidence" value="ECO:0000318"/>
    <property type="project" value="GO_Central"/>
</dbReference>
<feature type="compositionally biased region" description="Polar residues" evidence="2">
    <location>
        <begin position="141"/>
        <end position="160"/>
    </location>
</feature>
<proteinExistence type="predicted"/>
<dbReference type="PANTHER" id="PTHR10751">
    <property type="entry name" value="GUANYLATE BINDING PROTEIN"/>
    <property type="match status" value="1"/>
</dbReference>
<evidence type="ECO:0000313" key="4">
    <source>
        <dbReference type="Proteomes" id="UP000000600"/>
    </source>
</evidence>
<sequence>MGSMYQYIEAIALLYNISFIKQKPVIIQSNPLEQNKYGFEENFNGSSVSEESQDIIIVEPLDEQKQAINKANALYLTGQNQSVQASSYTNKQINQSAIPSKIYSQTNQSNQPEHKPYFQQSQRPVYDPTVSVPRKYDPSLIQRTQQQQPPLKSNANQQFLPTMEPQPRITQSVVKPTEKQFHQPNNYDNFQRDKNFQEQFEVSDDEDVLQIQDQQKSSQKQLSVADFPIERKIANSITPSDKKPNQIQQSAQNRESKAPILTEKDKQQLIANAKQQMLTLDLLTSKLSTQNYTGQDICEIVSIQKGIIKLSQDLNNILSQDRNSIVLVGIIGQNKSGKSTLLNEIAHTSNKQKFGNNGIWMLSKPLIIEQKSYYFIDCQGTDNQLLYAFVMLSCSTLLYNTLKLDDNSIQCFPVLDTIFRLLINEYALMQLLPNFIWVQRDALQARPIIELQEFLVKANKGQQFENLIKQRDVACIGPQGTSEYQNSISQLKDRIILGSVCKQVNSYNLNGPLMYLYMESIVDLLNKPITLQLDQLWLSICEDYTKAIYNQSLNSFVQQVDNWMKDNQKVDEIEIYKQFRDFKDVSLQQIFPTCFLNNKNRSYQQYKKKLQEIIATKEKQALQFCLYTSQCENDALMNKNISKMNFRDIDSFSQSFSSMIDQLLKQKYQFQQCSAFAECLQKNYKKLIEELFSKYQKQQANSSEEQQFNLQQSKIQVSNKEDELKKKQEQVSFLEKKRNLLIKEIQDLQDQIKLERESIAPDARQSQQGQNDEQLLELKQKCAQNKQEIQVLRKQVQDAERKKNDEGCNIQ</sequence>
<dbReference type="OMA" id="CAQNKQE"/>
<feature type="compositionally biased region" description="Polar residues" evidence="2">
    <location>
        <begin position="235"/>
        <end position="253"/>
    </location>
</feature>
<evidence type="ECO:0008006" key="5">
    <source>
        <dbReference type="Google" id="ProtNLM"/>
    </source>
</evidence>
<dbReference type="EMBL" id="CT868441">
    <property type="protein sequence ID" value="CAK82641.1"/>
    <property type="molecule type" value="Genomic_DNA"/>
</dbReference>
<dbReference type="OrthoDB" id="2135133at2759"/>
<keyword evidence="4" id="KW-1185">Reference proteome</keyword>
<dbReference type="AlphaFoldDB" id="A0DHX4"/>
<dbReference type="GeneID" id="5035829"/>
<name>A0DHX4_PARTE</name>
<evidence type="ECO:0000313" key="3">
    <source>
        <dbReference type="EMBL" id="CAK82641.1"/>
    </source>
</evidence>
<dbReference type="InterPro" id="IPR027417">
    <property type="entry name" value="P-loop_NTPase"/>
</dbReference>
<dbReference type="InParanoid" id="A0DHX4"/>
<dbReference type="SUPFAM" id="SSF52540">
    <property type="entry name" value="P-loop containing nucleoside triphosphate hydrolases"/>
    <property type="match status" value="1"/>
</dbReference>
<dbReference type="Gene3D" id="3.40.50.300">
    <property type="entry name" value="P-loop containing nucleotide triphosphate hydrolases"/>
    <property type="match status" value="1"/>
</dbReference>
<gene>
    <name evidence="3" type="ORF">GSPATT00017012001</name>
</gene>
<organism evidence="3 4">
    <name type="scientific">Paramecium tetraurelia</name>
    <dbReference type="NCBI Taxonomy" id="5888"/>
    <lineage>
        <taxon>Eukaryota</taxon>
        <taxon>Sar</taxon>
        <taxon>Alveolata</taxon>
        <taxon>Ciliophora</taxon>
        <taxon>Intramacronucleata</taxon>
        <taxon>Oligohymenophorea</taxon>
        <taxon>Peniculida</taxon>
        <taxon>Parameciidae</taxon>
        <taxon>Paramecium</taxon>
    </lineage>
</organism>
<feature type="region of interest" description="Disordered" evidence="2">
    <location>
        <begin position="233"/>
        <end position="260"/>
    </location>
</feature>
<dbReference type="HOGENOM" id="CLU_358079_0_0_1"/>
<dbReference type="KEGG" id="ptm:GSPATT00017012001"/>